<feature type="region of interest" description="Disordered" evidence="1">
    <location>
        <begin position="98"/>
        <end position="117"/>
    </location>
</feature>
<dbReference type="PANTHER" id="PTHR35317">
    <property type="entry name" value="OS04G0629600 PROTEIN"/>
    <property type="match status" value="1"/>
</dbReference>
<dbReference type="Pfam" id="PF14223">
    <property type="entry name" value="Retrotran_gag_2"/>
    <property type="match status" value="1"/>
</dbReference>
<sequence length="412" mass="47452">MREALNSLIKFDIYIESCILDSLVHLNEINVDGLIRRVLFPVRNVKLELETRLDEYAWEKSRVVARGWMYPCRWSPLSTLSYVFVVEVIEFGDSYKAPQEETGKGPASESSAKKKGRTVVITTEDMQKRRNDVKARTTLLLALPDEHQLRFCKYETTKELWEAILKTFGGNEATKKTKKNQLKQQYGNFKAEGSETFEQTFNRLRAIVSHLEFMDVEIEQDDLNHKFLTSLALEWLMYTIVWRNTYDLNTMSLDDVYNHLKVYELEVQKKSEKNSQNMAFISSSNTSSGKEHGSIEYEGMQVLEEDWECRAPRSQDRGKRESYKQENHALVADDEAPTEYALMAKSSLSSKNEFPPPAQVYSPPKKDLSWTGLPEFVDDTVTDYSRPTPSIDSVSLEKSNENVIGLRILSSN</sequence>
<name>A0A6L2JMG3_TANCI</name>
<reference evidence="2" key="1">
    <citation type="journal article" date="2019" name="Sci. Rep.">
        <title>Draft genome of Tanacetum cinerariifolium, the natural source of mosquito coil.</title>
        <authorList>
            <person name="Yamashiro T."/>
            <person name="Shiraishi A."/>
            <person name="Satake H."/>
            <person name="Nakayama K."/>
        </authorList>
    </citation>
    <scope>NUCLEOTIDE SEQUENCE</scope>
</reference>
<protein>
    <submittedName>
        <fullName evidence="2">Uncharacterized protein</fullName>
    </submittedName>
</protein>
<dbReference type="AlphaFoldDB" id="A0A6L2JMG3"/>
<proteinExistence type="predicted"/>
<organism evidence="2">
    <name type="scientific">Tanacetum cinerariifolium</name>
    <name type="common">Dalmatian daisy</name>
    <name type="synonym">Chrysanthemum cinerariifolium</name>
    <dbReference type="NCBI Taxonomy" id="118510"/>
    <lineage>
        <taxon>Eukaryota</taxon>
        <taxon>Viridiplantae</taxon>
        <taxon>Streptophyta</taxon>
        <taxon>Embryophyta</taxon>
        <taxon>Tracheophyta</taxon>
        <taxon>Spermatophyta</taxon>
        <taxon>Magnoliopsida</taxon>
        <taxon>eudicotyledons</taxon>
        <taxon>Gunneridae</taxon>
        <taxon>Pentapetalae</taxon>
        <taxon>asterids</taxon>
        <taxon>campanulids</taxon>
        <taxon>Asterales</taxon>
        <taxon>Asteraceae</taxon>
        <taxon>Asteroideae</taxon>
        <taxon>Anthemideae</taxon>
        <taxon>Anthemidinae</taxon>
        <taxon>Tanacetum</taxon>
    </lineage>
</organism>
<evidence type="ECO:0000313" key="2">
    <source>
        <dbReference type="EMBL" id="GEU38251.1"/>
    </source>
</evidence>
<dbReference type="PANTHER" id="PTHR35317:SF23">
    <property type="entry name" value="OS04G0629600 PROTEIN"/>
    <property type="match status" value="1"/>
</dbReference>
<comment type="caution">
    <text evidence="2">The sequence shown here is derived from an EMBL/GenBank/DDBJ whole genome shotgun (WGS) entry which is preliminary data.</text>
</comment>
<gene>
    <name evidence="2" type="ORF">Tci_010229</name>
</gene>
<dbReference type="EMBL" id="BKCJ010001030">
    <property type="protein sequence ID" value="GEU38251.1"/>
    <property type="molecule type" value="Genomic_DNA"/>
</dbReference>
<evidence type="ECO:0000256" key="1">
    <source>
        <dbReference type="SAM" id="MobiDB-lite"/>
    </source>
</evidence>
<accession>A0A6L2JMG3</accession>